<name>A0AAU8LS04_9BACT</name>
<dbReference type="Pfam" id="PF07963">
    <property type="entry name" value="N_methyl"/>
    <property type="match status" value="1"/>
</dbReference>
<dbReference type="InterPro" id="IPR012902">
    <property type="entry name" value="N_methyl_site"/>
</dbReference>
<accession>A0AAU8LS04</accession>
<reference evidence="4" key="1">
    <citation type="journal article" date="2024" name="Syst. Appl. Microbiol.">
        <title>First single-strain enrichments of Electrothrix cable bacteria, description of E. aestuarii sp. nov. and E. rattekaaiensis sp. nov., and proposal of a cable bacteria taxonomy following the rules of the SeqCode.</title>
        <authorList>
            <person name="Plum-Jensen L.E."/>
            <person name="Schramm A."/>
            <person name="Marshall I.P.G."/>
        </authorList>
    </citation>
    <scope>NUCLEOTIDE SEQUENCE</scope>
    <source>
        <strain evidence="4">Rat1</strain>
    </source>
</reference>
<reference evidence="4" key="2">
    <citation type="submission" date="2024-06" db="EMBL/GenBank/DDBJ databases">
        <authorList>
            <person name="Plum-Jensen L.E."/>
            <person name="Schramm A."/>
            <person name="Marshall I.P.G."/>
        </authorList>
    </citation>
    <scope>NUCLEOTIDE SEQUENCE</scope>
    <source>
        <strain evidence="4">Rat1</strain>
    </source>
</reference>
<dbReference type="InterPro" id="IPR045584">
    <property type="entry name" value="Pilin-like"/>
</dbReference>
<dbReference type="Pfam" id="PF11612">
    <property type="entry name" value="T2SSJ"/>
    <property type="match status" value="1"/>
</dbReference>
<evidence type="ECO:0000313" key="4">
    <source>
        <dbReference type="EMBL" id="XCN71956.1"/>
    </source>
</evidence>
<dbReference type="GO" id="GO:0015627">
    <property type="term" value="C:type II protein secretion system complex"/>
    <property type="evidence" value="ECO:0007669"/>
    <property type="project" value="InterPro"/>
</dbReference>
<dbReference type="NCBIfam" id="TIGR02532">
    <property type="entry name" value="IV_pilin_GFxxxE"/>
    <property type="match status" value="1"/>
</dbReference>
<dbReference type="GO" id="GO:0015628">
    <property type="term" value="P:protein secretion by the type II secretion system"/>
    <property type="evidence" value="ECO:0007669"/>
    <property type="project" value="InterPro"/>
</dbReference>
<evidence type="ECO:0000256" key="2">
    <source>
        <dbReference type="ARBA" id="ARBA00021539"/>
    </source>
</evidence>
<dbReference type="SUPFAM" id="SSF54523">
    <property type="entry name" value="Pili subunits"/>
    <property type="match status" value="2"/>
</dbReference>
<keyword evidence="3" id="KW-1133">Transmembrane helix</keyword>
<dbReference type="PROSITE" id="PS00409">
    <property type="entry name" value="PROKAR_NTER_METHYL"/>
    <property type="match status" value="1"/>
</dbReference>
<sequence length="233" mass="25663">MTSPDSEQAGFTLLEIMLAVLILGLVVAMVTTALSGSINAIDATITQGDLYYRAQVAMERINEDLSSALLTNDMEFIGQSGSDSSEQTVLLSFSSLAHLVLDPKNDQPGLGRIHYALQADPDQSGHLLLVRSDALQRPTEDGEESGEVEAYILADQLRSVDFTFYDYQGEEQESWDTTVDEDDEEAKAKRRLPAAVTCRLEFWVDIEAERTIVFQTTVLLPTGLIQAQPEEDS</sequence>
<protein>
    <recommendedName>
        <fullName evidence="2">Type II secretion system protein J</fullName>
    </recommendedName>
</protein>
<keyword evidence="3" id="KW-0812">Transmembrane</keyword>
<gene>
    <name evidence="4" type="ORF">Q3M24_16830</name>
</gene>
<dbReference type="KEGG" id="eaj:Q3M24_16830"/>
<evidence type="ECO:0000256" key="1">
    <source>
        <dbReference type="ARBA" id="ARBA00011084"/>
    </source>
</evidence>
<dbReference type="InterPro" id="IPR010055">
    <property type="entry name" value="T2SS_protein-GspJ"/>
</dbReference>
<comment type="similarity">
    <text evidence="1">Belongs to the GSP J family.</text>
</comment>
<proteinExistence type="inferred from homology"/>
<organism evidence="4">
    <name type="scientific">Candidatus Electrothrix aestuarii</name>
    <dbReference type="NCBI Taxonomy" id="3062594"/>
    <lineage>
        <taxon>Bacteria</taxon>
        <taxon>Pseudomonadati</taxon>
        <taxon>Thermodesulfobacteriota</taxon>
        <taxon>Desulfobulbia</taxon>
        <taxon>Desulfobulbales</taxon>
        <taxon>Desulfobulbaceae</taxon>
        <taxon>Candidatus Electrothrix</taxon>
    </lineage>
</organism>
<evidence type="ECO:0000256" key="3">
    <source>
        <dbReference type="SAM" id="Phobius"/>
    </source>
</evidence>
<dbReference type="EMBL" id="CP159373">
    <property type="protein sequence ID" value="XCN71956.1"/>
    <property type="molecule type" value="Genomic_DNA"/>
</dbReference>
<keyword evidence="3" id="KW-0472">Membrane</keyword>
<dbReference type="AlphaFoldDB" id="A0AAU8LS04"/>
<feature type="transmembrane region" description="Helical" evidence="3">
    <location>
        <begin position="12"/>
        <end position="34"/>
    </location>
</feature>